<protein>
    <submittedName>
        <fullName evidence="2">GDP-mannose 4,6-dehydratase</fullName>
        <ecNumber evidence="2">4.2.1.47</ecNumber>
    </submittedName>
</protein>
<sequence length="211" mass="24323">AHRADHRHHRPGRQLPGRAPARPRLPRRRRHPAHLDRRRRPDHPPPGADRVGQRRPPGPNVAARHCQSLPTRRGLQPRRPELRPHLLGTTAIDRRDHRPRRQPPPRSRPPCQTGRPLLPGILLRDVRQSPDCAPERSDPVLSALPVRRLKTLRALDYRQLSRKLRSVCRVGYPVQSRVCERDYAFIGAARRLCQRCYPGRVDAAPTKRAQL</sequence>
<feature type="compositionally biased region" description="Basic residues" evidence="1">
    <location>
        <begin position="24"/>
        <end position="41"/>
    </location>
</feature>
<feature type="compositionally biased region" description="Low complexity" evidence="1">
    <location>
        <begin position="13"/>
        <end position="22"/>
    </location>
</feature>
<gene>
    <name evidence="2" type="ORF">AVDCRST_MAG73-215</name>
</gene>
<accession>A0A6J4TEX5</accession>
<evidence type="ECO:0000256" key="1">
    <source>
        <dbReference type="SAM" id="MobiDB-lite"/>
    </source>
</evidence>
<dbReference type="EC" id="4.2.1.47" evidence="2"/>
<dbReference type="GO" id="GO:0008446">
    <property type="term" value="F:GDP-mannose 4,6-dehydratase activity"/>
    <property type="evidence" value="ECO:0007669"/>
    <property type="project" value="UniProtKB-EC"/>
</dbReference>
<feature type="region of interest" description="Disordered" evidence="1">
    <location>
        <begin position="1"/>
        <end position="117"/>
    </location>
</feature>
<keyword evidence="2" id="KW-0456">Lyase</keyword>
<organism evidence="2">
    <name type="scientific">uncultured Thermomicrobiales bacterium</name>
    <dbReference type="NCBI Taxonomy" id="1645740"/>
    <lineage>
        <taxon>Bacteria</taxon>
        <taxon>Pseudomonadati</taxon>
        <taxon>Thermomicrobiota</taxon>
        <taxon>Thermomicrobia</taxon>
        <taxon>Thermomicrobiales</taxon>
        <taxon>environmental samples</taxon>
    </lineage>
</organism>
<dbReference type="EMBL" id="CADCWE010000014">
    <property type="protein sequence ID" value="CAA9521663.1"/>
    <property type="molecule type" value="Genomic_DNA"/>
</dbReference>
<feature type="non-terminal residue" evidence="2">
    <location>
        <position position="211"/>
    </location>
</feature>
<feature type="compositionally biased region" description="Basic residues" evidence="1">
    <location>
        <begin position="1"/>
        <end position="12"/>
    </location>
</feature>
<reference evidence="2" key="1">
    <citation type="submission" date="2020-02" db="EMBL/GenBank/DDBJ databases">
        <authorList>
            <person name="Meier V. D."/>
        </authorList>
    </citation>
    <scope>NUCLEOTIDE SEQUENCE</scope>
    <source>
        <strain evidence="2">AVDCRST_MAG73</strain>
    </source>
</reference>
<evidence type="ECO:0000313" key="2">
    <source>
        <dbReference type="EMBL" id="CAA9521663.1"/>
    </source>
</evidence>
<feature type="non-terminal residue" evidence="2">
    <location>
        <position position="1"/>
    </location>
</feature>
<proteinExistence type="predicted"/>
<name>A0A6J4TEX5_9BACT</name>
<dbReference type="AlphaFoldDB" id="A0A6J4TEX5"/>